<accession>A0A0S4R279</accession>
<reference evidence="3" key="1">
    <citation type="submission" date="2015-11" db="EMBL/GenBank/DDBJ databases">
        <authorList>
            <person name="Varghese N."/>
        </authorList>
    </citation>
    <scope>NUCLEOTIDE SEQUENCE [LARGE SCALE GENOMIC DNA]</scope>
    <source>
        <strain evidence="3">DSM 45899</strain>
    </source>
</reference>
<protein>
    <submittedName>
        <fullName evidence="2">Uncharacterized protein</fullName>
    </submittedName>
</protein>
<sequence>MKHALPRPLAGDDGNSRPWPTLPGDKEPSRDSWTVILDGTSGKGGGR</sequence>
<evidence type="ECO:0000313" key="3">
    <source>
        <dbReference type="Proteomes" id="UP000198802"/>
    </source>
</evidence>
<dbReference type="RefSeq" id="WP_006539051.1">
    <property type="nucleotide sequence ID" value="NZ_FAOZ01000057.1"/>
</dbReference>
<evidence type="ECO:0000313" key="2">
    <source>
        <dbReference type="EMBL" id="CUU61128.1"/>
    </source>
</evidence>
<dbReference type="Proteomes" id="UP000198802">
    <property type="component" value="Unassembled WGS sequence"/>
</dbReference>
<gene>
    <name evidence="2" type="ORF">Ga0074812_15718</name>
</gene>
<organism evidence="2 3">
    <name type="scientific">Parafrankia irregularis</name>
    <dbReference type="NCBI Taxonomy" id="795642"/>
    <lineage>
        <taxon>Bacteria</taxon>
        <taxon>Bacillati</taxon>
        <taxon>Actinomycetota</taxon>
        <taxon>Actinomycetes</taxon>
        <taxon>Frankiales</taxon>
        <taxon>Frankiaceae</taxon>
        <taxon>Parafrankia</taxon>
    </lineage>
</organism>
<dbReference type="AlphaFoldDB" id="A0A0S4R279"/>
<name>A0A0S4R279_9ACTN</name>
<keyword evidence="3" id="KW-1185">Reference proteome</keyword>
<proteinExistence type="predicted"/>
<dbReference type="EMBL" id="FAOZ01000057">
    <property type="protein sequence ID" value="CUU61128.1"/>
    <property type="molecule type" value="Genomic_DNA"/>
</dbReference>
<evidence type="ECO:0000256" key="1">
    <source>
        <dbReference type="SAM" id="MobiDB-lite"/>
    </source>
</evidence>
<feature type="region of interest" description="Disordered" evidence="1">
    <location>
        <begin position="1"/>
        <end position="47"/>
    </location>
</feature>